<feature type="compositionally biased region" description="Low complexity" evidence="1">
    <location>
        <begin position="189"/>
        <end position="203"/>
    </location>
</feature>
<dbReference type="Proteomes" id="UP001374579">
    <property type="component" value="Unassembled WGS sequence"/>
</dbReference>
<evidence type="ECO:0000313" key="3">
    <source>
        <dbReference type="Proteomes" id="UP001374579"/>
    </source>
</evidence>
<reference evidence="2 3" key="1">
    <citation type="submission" date="2024-02" db="EMBL/GenBank/DDBJ databases">
        <title>Chromosome-scale genome assembly of the rough periwinkle Littorina saxatilis.</title>
        <authorList>
            <person name="De Jode A."/>
            <person name="Faria R."/>
            <person name="Formenti G."/>
            <person name="Sims Y."/>
            <person name="Smith T.P."/>
            <person name="Tracey A."/>
            <person name="Wood J.M.D."/>
            <person name="Zagrodzka Z.B."/>
            <person name="Johannesson K."/>
            <person name="Butlin R.K."/>
            <person name="Leder E.H."/>
        </authorList>
    </citation>
    <scope>NUCLEOTIDE SEQUENCE [LARGE SCALE GENOMIC DNA]</scope>
    <source>
        <strain evidence="2">Snail1</strain>
        <tissue evidence="2">Muscle</tissue>
    </source>
</reference>
<dbReference type="InterPro" id="IPR051771">
    <property type="entry name" value="FAM167_domain"/>
</dbReference>
<dbReference type="InterPro" id="IPR039499">
    <property type="entry name" value="LURA1/LRA25"/>
</dbReference>
<feature type="compositionally biased region" description="Basic and acidic residues" evidence="1">
    <location>
        <begin position="229"/>
        <end position="247"/>
    </location>
</feature>
<feature type="region of interest" description="Disordered" evidence="1">
    <location>
        <begin position="184"/>
        <end position="210"/>
    </location>
</feature>
<protein>
    <submittedName>
        <fullName evidence="2">Uncharacterized protein</fullName>
    </submittedName>
</protein>
<gene>
    <name evidence="2" type="ORF">V1264_023536</name>
</gene>
<dbReference type="EMBL" id="JBAMIC010000011">
    <property type="protein sequence ID" value="KAK7100616.1"/>
    <property type="molecule type" value="Genomic_DNA"/>
</dbReference>
<evidence type="ECO:0000313" key="2">
    <source>
        <dbReference type="EMBL" id="KAK7100616.1"/>
    </source>
</evidence>
<feature type="compositionally biased region" description="Low complexity" evidence="1">
    <location>
        <begin position="62"/>
        <end position="79"/>
    </location>
</feature>
<dbReference type="PANTHER" id="PTHR32289">
    <property type="entry name" value="PROTEIN FAM167A"/>
    <property type="match status" value="1"/>
</dbReference>
<feature type="region of interest" description="Disordered" evidence="1">
    <location>
        <begin position="229"/>
        <end position="254"/>
    </location>
</feature>
<dbReference type="PANTHER" id="PTHR32289:SF1">
    <property type="entry name" value="PROTEIN FAM167A-LIKE"/>
    <property type="match status" value="1"/>
</dbReference>
<dbReference type="Pfam" id="PF14854">
    <property type="entry name" value="LURAP"/>
    <property type="match status" value="1"/>
</dbReference>
<comment type="caution">
    <text evidence="2">The sequence shown here is derived from an EMBL/GenBank/DDBJ whole genome shotgun (WGS) entry which is preliminary data.</text>
</comment>
<feature type="region of interest" description="Disordered" evidence="1">
    <location>
        <begin position="44"/>
        <end position="90"/>
    </location>
</feature>
<name>A0AAN9B797_9CAEN</name>
<dbReference type="AlphaFoldDB" id="A0AAN9B797"/>
<proteinExistence type="predicted"/>
<sequence length="254" mass="28165">MATEHCLQVPDQLESVDKYTASIELSNACRQFYKSRVEAANGIKSRWESHRPANDNDRPADDTTATSTTTTKTTTSNTTTKRRQRNSIDEAMDKLRTEMSSLMEQDLSLMRQLLTLNETIEELKWQRRYYYSRRSLSGSSLDLNHSDCSVSDTEMYDSEDDSGLLNSSGEAATATASTTCKTPIVTLTSPSSSSSSCSSSASSPRMKEKRCVDGQKLLLGSSKINSEKSSKIYHEKSSFDSGIHEQSSEEEAVV</sequence>
<evidence type="ECO:0000256" key="1">
    <source>
        <dbReference type="SAM" id="MobiDB-lite"/>
    </source>
</evidence>
<feature type="compositionally biased region" description="Basic and acidic residues" evidence="1">
    <location>
        <begin position="45"/>
        <end position="61"/>
    </location>
</feature>
<keyword evidence="3" id="KW-1185">Reference proteome</keyword>
<accession>A0AAN9B797</accession>
<organism evidence="2 3">
    <name type="scientific">Littorina saxatilis</name>
    <dbReference type="NCBI Taxonomy" id="31220"/>
    <lineage>
        <taxon>Eukaryota</taxon>
        <taxon>Metazoa</taxon>
        <taxon>Spiralia</taxon>
        <taxon>Lophotrochozoa</taxon>
        <taxon>Mollusca</taxon>
        <taxon>Gastropoda</taxon>
        <taxon>Caenogastropoda</taxon>
        <taxon>Littorinimorpha</taxon>
        <taxon>Littorinoidea</taxon>
        <taxon>Littorinidae</taxon>
        <taxon>Littorina</taxon>
    </lineage>
</organism>